<feature type="region of interest" description="Disordered" evidence="1">
    <location>
        <begin position="145"/>
        <end position="173"/>
    </location>
</feature>
<organism evidence="2 3">
    <name type="scientific">Lophiotrema nucula</name>
    <dbReference type="NCBI Taxonomy" id="690887"/>
    <lineage>
        <taxon>Eukaryota</taxon>
        <taxon>Fungi</taxon>
        <taxon>Dikarya</taxon>
        <taxon>Ascomycota</taxon>
        <taxon>Pezizomycotina</taxon>
        <taxon>Dothideomycetes</taxon>
        <taxon>Pleosporomycetidae</taxon>
        <taxon>Pleosporales</taxon>
        <taxon>Lophiotremataceae</taxon>
        <taxon>Lophiotrema</taxon>
    </lineage>
</organism>
<keyword evidence="3" id="KW-1185">Reference proteome</keyword>
<dbReference type="EMBL" id="ML977349">
    <property type="protein sequence ID" value="KAF2108237.1"/>
    <property type="molecule type" value="Genomic_DNA"/>
</dbReference>
<evidence type="ECO:0000313" key="3">
    <source>
        <dbReference type="Proteomes" id="UP000799770"/>
    </source>
</evidence>
<gene>
    <name evidence="2" type="ORF">BDV96DRAFT_653126</name>
</gene>
<accession>A0A6A5YPB8</accession>
<proteinExistence type="predicted"/>
<evidence type="ECO:0000256" key="1">
    <source>
        <dbReference type="SAM" id="MobiDB-lite"/>
    </source>
</evidence>
<protein>
    <submittedName>
        <fullName evidence="2">Uncharacterized protein</fullName>
    </submittedName>
</protein>
<dbReference type="AlphaFoldDB" id="A0A6A5YPB8"/>
<name>A0A6A5YPB8_9PLEO</name>
<sequence>MSEFEVKKSILDQLGWRVDDHVNKHVKRIVQAERKYETVYNEAHNVWKRNGSKPTDEQRSEYCNAYNAVMRVARDATEIQHSSDNSWVLHQSLGGRNSELMQLRWRMEGLVREAMEKAHDFAKRWGTMTGGGMDLSLGKGVFKQKEDSTEQGPIDMPYGDSPPEWTRESSPPDWTCDNDFVCGW</sequence>
<dbReference type="Proteomes" id="UP000799770">
    <property type="component" value="Unassembled WGS sequence"/>
</dbReference>
<reference evidence="2" key="1">
    <citation type="journal article" date="2020" name="Stud. Mycol.">
        <title>101 Dothideomycetes genomes: a test case for predicting lifestyles and emergence of pathogens.</title>
        <authorList>
            <person name="Haridas S."/>
            <person name="Albert R."/>
            <person name="Binder M."/>
            <person name="Bloem J."/>
            <person name="Labutti K."/>
            <person name="Salamov A."/>
            <person name="Andreopoulos B."/>
            <person name="Baker S."/>
            <person name="Barry K."/>
            <person name="Bills G."/>
            <person name="Bluhm B."/>
            <person name="Cannon C."/>
            <person name="Castanera R."/>
            <person name="Culley D."/>
            <person name="Daum C."/>
            <person name="Ezra D."/>
            <person name="Gonzalez J."/>
            <person name="Henrissat B."/>
            <person name="Kuo A."/>
            <person name="Liang C."/>
            <person name="Lipzen A."/>
            <person name="Lutzoni F."/>
            <person name="Magnuson J."/>
            <person name="Mondo S."/>
            <person name="Nolan M."/>
            <person name="Ohm R."/>
            <person name="Pangilinan J."/>
            <person name="Park H.-J."/>
            <person name="Ramirez L."/>
            <person name="Alfaro M."/>
            <person name="Sun H."/>
            <person name="Tritt A."/>
            <person name="Yoshinaga Y."/>
            <person name="Zwiers L.-H."/>
            <person name="Turgeon B."/>
            <person name="Goodwin S."/>
            <person name="Spatafora J."/>
            <person name="Crous P."/>
            <person name="Grigoriev I."/>
        </authorList>
    </citation>
    <scope>NUCLEOTIDE SEQUENCE</scope>
    <source>
        <strain evidence="2">CBS 627.86</strain>
    </source>
</reference>
<evidence type="ECO:0000313" key="2">
    <source>
        <dbReference type="EMBL" id="KAF2108237.1"/>
    </source>
</evidence>